<evidence type="ECO:0000313" key="2">
    <source>
        <dbReference type="EMBL" id="PJO61518.1"/>
    </source>
</evidence>
<feature type="compositionally biased region" description="Low complexity" evidence="1">
    <location>
        <begin position="46"/>
        <end position="69"/>
    </location>
</feature>
<comment type="caution">
    <text evidence="2">The sequence shown here is derived from an EMBL/GenBank/DDBJ whole genome shotgun (WGS) entry which is preliminary data.</text>
</comment>
<name>A0AAX0TZ67_BURPE</name>
<dbReference type="AlphaFoldDB" id="A0AAX0TZ67"/>
<proteinExistence type="predicted"/>
<feature type="region of interest" description="Disordered" evidence="1">
    <location>
        <begin position="1"/>
        <end position="82"/>
    </location>
</feature>
<evidence type="ECO:0000313" key="3">
    <source>
        <dbReference type="Proteomes" id="UP000231878"/>
    </source>
</evidence>
<feature type="compositionally biased region" description="Basic and acidic residues" evidence="1">
    <location>
        <begin position="1"/>
        <end position="12"/>
    </location>
</feature>
<reference evidence="2 3" key="1">
    <citation type="submission" date="2017-11" db="EMBL/GenBank/DDBJ databases">
        <title>Molecular characterization of Burkholderia pseudomallei and closely related isolates from Vietnam.</title>
        <authorList>
            <person name="Ustinov D.V."/>
            <person name="Antonov A.S."/>
            <person name="Avdusheva E.F."/>
            <person name="Shpak I.M."/>
            <person name="Zakharova I.B."/>
            <person name="Thi L.A."/>
            <person name="Teteryatnikova N."/>
            <person name="Lopasteyskaya Y.A."/>
            <person name="Kuzyutina J.A."/>
            <person name="Ngo T.N."/>
            <person name="Victorov D.V."/>
        </authorList>
    </citation>
    <scope>NUCLEOTIDE SEQUENCE [LARGE SCALE GENOMIC DNA]</scope>
    <source>
        <strain evidence="2 3">V1512</strain>
    </source>
</reference>
<dbReference type="Proteomes" id="UP000231878">
    <property type="component" value="Unassembled WGS sequence"/>
</dbReference>
<gene>
    <name evidence="2" type="ORF">CWD88_36065</name>
</gene>
<dbReference type="EMBL" id="PHRB01000080">
    <property type="protein sequence ID" value="PJO61518.1"/>
    <property type="molecule type" value="Genomic_DNA"/>
</dbReference>
<protein>
    <submittedName>
        <fullName evidence="2">Uncharacterized protein</fullName>
    </submittedName>
</protein>
<evidence type="ECO:0000256" key="1">
    <source>
        <dbReference type="SAM" id="MobiDB-lite"/>
    </source>
</evidence>
<organism evidence="2 3">
    <name type="scientific">Burkholderia pseudomallei</name>
    <name type="common">Pseudomonas pseudomallei</name>
    <dbReference type="NCBI Taxonomy" id="28450"/>
    <lineage>
        <taxon>Bacteria</taxon>
        <taxon>Pseudomonadati</taxon>
        <taxon>Pseudomonadota</taxon>
        <taxon>Betaproteobacteria</taxon>
        <taxon>Burkholderiales</taxon>
        <taxon>Burkholderiaceae</taxon>
        <taxon>Burkholderia</taxon>
        <taxon>pseudomallei group</taxon>
    </lineage>
</organism>
<accession>A0AAX0TZ67</accession>
<sequence>MSIRKARDREPVIRGARRAPGQPGGVADQACARSPSARRLEDAAGRRPAGSRAVAAPAAARRPCVPPASRGERCGIELTTSN</sequence>